<dbReference type="Gene3D" id="3.90.550.10">
    <property type="entry name" value="Spore Coat Polysaccharide Biosynthesis Protein SpsA, Chain A"/>
    <property type="match status" value="1"/>
</dbReference>
<protein>
    <submittedName>
        <fullName evidence="5">Nucleotidyltransferase</fullName>
    </submittedName>
</protein>
<name>A0A2V4N0X5_9RHOB</name>
<evidence type="ECO:0000256" key="3">
    <source>
        <dbReference type="ARBA" id="ARBA00022842"/>
    </source>
</evidence>
<dbReference type="OrthoDB" id="9788272at2"/>
<dbReference type="Pfam" id="PF12804">
    <property type="entry name" value="NTP_transf_3"/>
    <property type="match status" value="1"/>
</dbReference>
<dbReference type="InterPro" id="IPR050065">
    <property type="entry name" value="GlmU-like"/>
</dbReference>
<evidence type="ECO:0000256" key="1">
    <source>
        <dbReference type="ARBA" id="ARBA00022679"/>
    </source>
</evidence>
<proteinExistence type="predicted"/>
<keyword evidence="6" id="KW-1185">Reference proteome</keyword>
<dbReference type="SUPFAM" id="SSF53448">
    <property type="entry name" value="Nucleotide-diphospho-sugar transferases"/>
    <property type="match status" value="1"/>
</dbReference>
<evidence type="ECO:0000256" key="2">
    <source>
        <dbReference type="ARBA" id="ARBA00022695"/>
    </source>
</evidence>
<accession>A0A2V4N0X5</accession>
<organism evidence="5 6">
    <name type="scientific">Litorivita pollutaquae</name>
    <dbReference type="NCBI Taxonomy" id="2200892"/>
    <lineage>
        <taxon>Bacteria</taxon>
        <taxon>Pseudomonadati</taxon>
        <taxon>Pseudomonadota</taxon>
        <taxon>Alphaproteobacteria</taxon>
        <taxon>Rhodobacterales</taxon>
        <taxon>Paracoccaceae</taxon>
        <taxon>Litorivita</taxon>
    </lineage>
</organism>
<evidence type="ECO:0000313" key="5">
    <source>
        <dbReference type="EMBL" id="PYC47572.1"/>
    </source>
</evidence>
<dbReference type="Proteomes" id="UP000248012">
    <property type="component" value="Unassembled WGS sequence"/>
</dbReference>
<keyword evidence="2" id="KW-0548">Nucleotidyltransferase</keyword>
<evidence type="ECO:0000313" key="6">
    <source>
        <dbReference type="Proteomes" id="UP000248012"/>
    </source>
</evidence>
<dbReference type="GO" id="GO:0016779">
    <property type="term" value="F:nucleotidyltransferase activity"/>
    <property type="evidence" value="ECO:0007669"/>
    <property type="project" value="UniProtKB-KW"/>
</dbReference>
<dbReference type="RefSeq" id="WP_110795881.1">
    <property type="nucleotide sequence ID" value="NZ_KZ826484.1"/>
</dbReference>
<dbReference type="InterPro" id="IPR025877">
    <property type="entry name" value="MobA-like_NTP_Trfase"/>
</dbReference>
<feature type="domain" description="MobA-like NTP transferase" evidence="4">
    <location>
        <begin position="10"/>
        <end position="135"/>
    </location>
</feature>
<dbReference type="PANTHER" id="PTHR43584">
    <property type="entry name" value="NUCLEOTIDYL TRANSFERASE"/>
    <property type="match status" value="1"/>
</dbReference>
<keyword evidence="1 5" id="KW-0808">Transferase</keyword>
<gene>
    <name evidence="5" type="ORF">DI396_08990</name>
</gene>
<sequence length="230" mass="24910">MRDAPEALMLFAAGFGTRMGALTRSRPKPLVEVAGRPLIDHALDLVTPLRLPRVVANLHYLPEQLAAHLSSKAVALSVEAPDILETGGGLRHALPLLGTGPVFTLNTDAVWHGENPLQRLLTQWDPDRMDALLICIPKTQAVGHKGAGDFILDETGRAARGPGLIYGGAQIIKTDLLSEVEDSVFSLNLLWDRMLETGRLYGAQYGGAWCDVGHPQGIIDAEEMIGYRHV</sequence>
<keyword evidence="3" id="KW-0460">Magnesium</keyword>
<evidence type="ECO:0000259" key="4">
    <source>
        <dbReference type="Pfam" id="PF12804"/>
    </source>
</evidence>
<dbReference type="CDD" id="cd06422">
    <property type="entry name" value="NTP_transferase_like_1"/>
    <property type="match status" value="1"/>
</dbReference>
<dbReference type="AlphaFoldDB" id="A0A2V4N0X5"/>
<comment type="caution">
    <text evidence="5">The sequence shown here is derived from an EMBL/GenBank/DDBJ whole genome shotgun (WGS) entry which is preliminary data.</text>
</comment>
<dbReference type="EMBL" id="QFVT01000005">
    <property type="protein sequence ID" value="PYC47572.1"/>
    <property type="molecule type" value="Genomic_DNA"/>
</dbReference>
<dbReference type="InterPro" id="IPR029044">
    <property type="entry name" value="Nucleotide-diphossugar_trans"/>
</dbReference>
<reference evidence="5 6" key="1">
    <citation type="submission" date="2018-05" db="EMBL/GenBank/DDBJ databases">
        <title>Oceanovita maritima gen. nov., sp. nov., a marine bacterium in the family Rhodobacteraceae isolated from surface seawater of Lundu port Xiamen, China.</title>
        <authorList>
            <person name="Hetharua B.H."/>
            <person name="Min D."/>
            <person name="Liao H."/>
            <person name="Tian Y."/>
        </authorList>
    </citation>
    <scope>NUCLEOTIDE SEQUENCE [LARGE SCALE GENOMIC DNA]</scope>
    <source>
        <strain evidence="5 6">FSX-11</strain>
    </source>
</reference>
<dbReference type="PANTHER" id="PTHR43584:SF8">
    <property type="entry name" value="N-ACETYLMURAMATE ALPHA-1-PHOSPHATE URIDYLYLTRANSFERASE"/>
    <property type="match status" value="1"/>
</dbReference>